<keyword evidence="2" id="KW-1185">Reference proteome</keyword>
<protein>
    <submittedName>
        <fullName evidence="1">Uncharacterized protein</fullName>
    </submittedName>
</protein>
<dbReference type="Proteomes" id="UP000295560">
    <property type="component" value="Unassembled WGS sequence"/>
</dbReference>
<comment type="caution">
    <text evidence="1">The sequence shown here is derived from an EMBL/GenBank/DDBJ whole genome shotgun (WGS) entry which is preliminary data.</text>
</comment>
<dbReference type="AlphaFoldDB" id="A0A4R1HI82"/>
<reference evidence="1 2" key="1">
    <citation type="submission" date="2019-03" db="EMBL/GenBank/DDBJ databases">
        <title>Sequencing the genomes of 1000 actinobacteria strains.</title>
        <authorList>
            <person name="Klenk H.-P."/>
        </authorList>
    </citation>
    <scope>NUCLEOTIDE SEQUENCE [LARGE SCALE GENOMIC DNA]</scope>
    <source>
        <strain evidence="1 2">DSM 44969</strain>
    </source>
</reference>
<dbReference type="RefSeq" id="WP_132428684.1">
    <property type="nucleotide sequence ID" value="NZ_SMFZ01000002.1"/>
</dbReference>
<sequence length="210" mass="23611">MVTELSRPAREVVHKIRHVIRKEALDEALALRHARALLFRPVMGMSADEEYAGLLEALGSDADLATWSGDPRFERVLSEVDFRAHLRRIVERLDAMRPWPVPLFRALSPDSWSEYTEARVVGVIRLSVPKVESRIHTHLLPRPRPDGIDVQVAVLRLRSGRDVAVVGHWWPDDLRATAVLARDPDVSAEDVMAELTSGDHFEPGEVEVVG</sequence>
<gene>
    <name evidence="1" type="ORF">EV378_4094</name>
</gene>
<evidence type="ECO:0000313" key="2">
    <source>
        <dbReference type="Proteomes" id="UP000295560"/>
    </source>
</evidence>
<dbReference type="EMBL" id="SMFZ01000002">
    <property type="protein sequence ID" value="TCK20145.1"/>
    <property type="molecule type" value="Genomic_DNA"/>
</dbReference>
<dbReference type="OrthoDB" id="3398194at2"/>
<evidence type="ECO:0000313" key="1">
    <source>
        <dbReference type="EMBL" id="TCK20145.1"/>
    </source>
</evidence>
<organism evidence="1 2">
    <name type="scientific">Pseudonocardia endophytica</name>
    <dbReference type="NCBI Taxonomy" id="401976"/>
    <lineage>
        <taxon>Bacteria</taxon>
        <taxon>Bacillati</taxon>
        <taxon>Actinomycetota</taxon>
        <taxon>Actinomycetes</taxon>
        <taxon>Pseudonocardiales</taxon>
        <taxon>Pseudonocardiaceae</taxon>
        <taxon>Pseudonocardia</taxon>
    </lineage>
</organism>
<accession>A0A4R1HI82</accession>
<name>A0A4R1HI82_PSEEN</name>
<proteinExistence type="predicted"/>